<dbReference type="GO" id="GO:0006508">
    <property type="term" value="P:proteolysis"/>
    <property type="evidence" value="ECO:0007669"/>
    <property type="project" value="UniProtKB-KW"/>
</dbReference>
<evidence type="ECO:0000256" key="4">
    <source>
        <dbReference type="ARBA" id="ARBA00022833"/>
    </source>
</evidence>
<organism evidence="8 9">
    <name type="scientific">Raineya orbicola</name>
    <dbReference type="NCBI Taxonomy" id="2016530"/>
    <lineage>
        <taxon>Bacteria</taxon>
        <taxon>Pseudomonadati</taxon>
        <taxon>Bacteroidota</taxon>
        <taxon>Cytophagia</taxon>
        <taxon>Cytophagales</taxon>
        <taxon>Raineyaceae</taxon>
        <taxon>Raineya</taxon>
    </lineage>
</organism>
<evidence type="ECO:0000256" key="3">
    <source>
        <dbReference type="ARBA" id="ARBA00022801"/>
    </source>
</evidence>
<gene>
    <name evidence="8" type="ORF">Rain11_2512</name>
</gene>
<dbReference type="Pfam" id="PF05193">
    <property type="entry name" value="Peptidase_M16_C"/>
    <property type="match status" value="1"/>
</dbReference>
<keyword evidence="9" id="KW-1185">Reference proteome</keyword>
<protein>
    <submittedName>
        <fullName evidence="8">Putative Zn-dependent peptidase</fullName>
    </submittedName>
</protein>
<proteinExistence type="inferred from homology"/>
<dbReference type="InterPro" id="IPR050626">
    <property type="entry name" value="Peptidase_M16"/>
</dbReference>
<dbReference type="PANTHER" id="PTHR43690:SF17">
    <property type="entry name" value="PROTEIN YHJJ"/>
    <property type="match status" value="1"/>
</dbReference>
<dbReference type="RefSeq" id="WP_101359771.1">
    <property type="nucleotide sequence ID" value="NZ_NKXO01000056.1"/>
</dbReference>
<dbReference type="InterPro" id="IPR011249">
    <property type="entry name" value="Metalloenz_LuxS/M16"/>
</dbReference>
<evidence type="ECO:0000259" key="6">
    <source>
        <dbReference type="Pfam" id="PF00675"/>
    </source>
</evidence>
<evidence type="ECO:0000259" key="7">
    <source>
        <dbReference type="Pfam" id="PF05193"/>
    </source>
</evidence>
<keyword evidence="3" id="KW-0378">Hydrolase</keyword>
<keyword evidence="4" id="KW-0862">Zinc</keyword>
<dbReference type="Proteomes" id="UP000233387">
    <property type="component" value="Unassembled WGS sequence"/>
</dbReference>
<evidence type="ECO:0000313" key="8">
    <source>
        <dbReference type="EMBL" id="PKQ66028.1"/>
    </source>
</evidence>
<evidence type="ECO:0000313" key="9">
    <source>
        <dbReference type="Proteomes" id="UP000233387"/>
    </source>
</evidence>
<accession>A0A2N3I6T4</accession>
<keyword evidence="5" id="KW-0482">Metalloprotease</keyword>
<dbReference type="EMBL" id="NKXO01000056">
    <property type="protein sequence ID" value="PKQ66028.1"/>
    <property type="molecule type" value="Genomic_DNA"/>
</dbReference>
<reference evidence="8 9" key="1">
    <citation type="submission" date="2017-06" db="EMBL/GenBank/DDBJ databases">
        <title>Raineya orbicola gen. nov., sp. nov. a slightly thermophilic bacterium of the phylum Bacteroidetes and the description of Raineyaceae fam. nov.</title>
        <authorList>
            <person name="Albuquerque L."/>
            <person name="Polonia A.R.M."/>
            <person name="Barroso C."/>
            <person name="Froufe H.J.C."/>
            <person name="Lage O."/>
            <person name="Lobo-Da-Cunha A."/>
            <person name="Egas C."/>
            <person name="Da Costa M.S."/>
        </authorList>
    </citation>
    <scope>NUCLEOTIDE SEQUENCE [LARGE SCALE GENOMIC DNA]</scope>
    <source>
        <strain evidence="8 9">SPSPC-11</strain>
    </source>
</reference>
<name>A0A2N3I6T4_9BACT</name>
<dbReference type="PANTHER" id="PTHR43690">
    <property type="entry name" value="NARDILYSIN"/>
    <property type="match status" value="1"/>
</dbReference>
<dbReference type="Pfam" id="PF00675">
    <property type="entry name" value="Peptidase_M16"/>
    <property type="match status" value="1"/>
</dbReference>
<dbReference type="Gene3D" id="3.30.830.10">
    <property type="entry name" value="Metalloenzyme, LuxS/M16 peptidase-like"/>
    <property type="match status" value="2"/>
</dbReference>
<dbReference type="GO" id="GO:0008237">
    <property type="term" value="F:metallopeptidase activity"/>
    <property type="evidence" value="ECO:0007669"/>
    <property type="project" value="UniProtKB-KW"/>
</dbReference>
<dbReference type="InterPro" id="IPR011765">
    <property type="entry name" value="Pept_M16_N"/>
</dbReference>
<dbReference type="OrthoDB" id="9811314at2"/>
<evidence type="ECO:0000256" key="2">
    <source>
        <dbReference type="ARBA" id="ARBA00022670"/>
    </source>
</evidence>
<dbReference type="SUPFAM" id="SSF63411">
    <property type="entry name" value="LuxS/MPP-like metallohydrolase"/>
    <property type="match status" value="2"/>
</dbReference>
<evidence type="ECO:0000256" key="5">
    <source>
        <dbReference type="ARBA" id="ARBA00023049"/>
    </source>
</evidence>
<dbReference type="InterPro" id="IPR007863">
    <property type="entry name" value="Peptidase_M16_C"/>
</dbReference>
<feature type="domain" description="Peptidase M16 N-terminal" evidence="6">
    <location>
        <begin position="15"/>
        <end position="129"/>
    </location>
</feature>
<comment type="similarity">
    <text evidence="1">Belongs to the peptidase M16 family.</text>
</comment>
<keyword evidence="2" id="KW-0645">Protease</keyword>
<comment type="caution">
    <text evidence="8">The sequence shown here is derived from an EMBL/GenBank/DDBJ whole genome shotgun (WGS) entry which is preliminary data.</text>
</comment>
<evidence type="ECO:0000256" key="1">
    <source>
        <dbReference type="ARBA" id="ARBA00007261"/>
    </source>
</evidence>
<sequence>MIHYEKFTLSNGLKVLVHQNKNVGIAAFNLLYNVGAKDEQETKTGFAHLFEHLMFGGSKHIPNFDEHLQRVGGECNAFTSNDITNYYITLPASNLETAFWLESDRMLSLSFDEQVLEVQRNVVIEEFKQRYLNQPYGDVWLKLRPLAYQKHPYKWATIGKDISHIEQATLQDVKDFFFRFYRPNNAILCVAGNVSVAEVERLARKWFEPIEAGKPYHRNLPTEPVQTEARYLEVSAPVPLNALYKAYKMPARLHPDFETADLISDILGRGKSSRLYENLVRKRQIFTDISAYITNSVDEGLLVVQGMLNPESSLQEANQAVESEIYELIEKGVTEKELRKVQNKAFSTYLFAKMEELDIAMNLCFFEMLGDAEKYNHYEQDIFSITPQRMQAVAQEMLQSQKCSTLFYRAEHI</sequence>
<feature type="domain" description="Peptidase M16 C-terminal" evidence="7">
    <location>
        <begin position="168"/>
        <end position="344"/>
    </location>
</feature>
<dbReference type="GO" id="GO:0046872">
    <property type="term" value="F:metal ion binding"/>
    <property type="evidence" value="ECO:0007669"/>
    <property type="project" value="InterPro"/>
</dbReference>
<dbReference type="AlphaFoldDB" id="A0A2N3I6T4"/>